<reference evidence="4" key="1">
    <citation type="submission" date="2020-05" db="EMBL/GenBank/DDBJ databases">
        <title>Phylogenomic resolution of chytrid fungi.</title>
        <authorList>
            <person name="Stajich J.E."/>
            <person name="Amses K."/>
            <person name="Simmons R."/>
            <person name="Seto K."/>
            <person name="Myers J."/>
            <person name="Bonds A."/>
            <person name="Quandt C.A."/>
            <person name="Barry K."/>
            <person name="Liu P."/>
            <person name="Grigoriev I."/>
            <person name="Longcore J.E."/>
            <person name="James T.Y."/>
        </authorList>
    </citation>
    <scope>NUCLEOTIDE SEQUENCE</scope>
    <source>
        <strain evidence="4">JEL0476</strain>
    </source>
</reference>
<evidence type="ECO:0000313" key="4">
    <source>
        <dbReference type="EMBL" id="KAJ3227973.1"/>
    </source>
</evidence>
<dbReference type="Gene3D" id="2.130.10.10">
    <property type="entry name" value="YVTN repeat-like/Quinoprotein amine dehydrogenase"/>
    <property type="match status" value="1"/>
</dbReference>
<dbReference type="InterPro" id="IPR036322">
    <property type="entry name" value="WD40_repeat_dom_sf"/>
</dbReference>
<keyword evidence="2" id="KW-0677">Repeat</keyword>
<feature type="repeat" description="WD" evidence="3">
    <location>
        <begin position="301"/>
        <end position="320"/>
    </location>
</feature>
<dbReference type="InterPro" id="IPR015943">
    <property type="entry name" value="WD40/YVTN_repeat-like_dom_sf"/>
</dbReference>
<evidence type="ECO:0000256" key="2">
    <source>
        <dbReference type="ARBA" id="ARBA00022737"/>
    </source>
</evidence>
<evidence type="ECO:0000313" key="5">
    <source>
        <dbReference type="Proteomes" id="UP001211065"/>
    </source>
</evidence>
<dbReference type="PANTHER" id="PTHR19920">
    <property type="entry name" value="WD40 PROTEIN CIAO1"/>
    <property type="match status" value="1"/>
</dbReference>
<dbReference type="GO" id="GO:0016226">
    <property type="term" value="P:iron-sulfur cluster assembly"/>
    <property type="evidence" value="ECO:0007669"/>
    <property type="project" value="TreeGrafter"/>
</dbReference>
<comment type="caution">
    <text evidence="4">The sequence shown here is derived from an EMBL/GenBank/DDBJ whole genome shotgun (WGS) entry which is preliminary data.</text>
</comment>
<name>A0AAD5UB67_9FUNG</name>
<evidence type="ECO:0000256" key="1">
    <source>
        <dbReference type="ARBA" id="ARBA00022574"/>
    </source>
</evidence>
<dbReference type="InterPro" id="IPR001680">
    <property type="entry name" value="WD40_rpt"/>
</dbReference>
<sequence>MIEVKSIAITSEDTIWDFIQINNNQNLIYFEKENLVNFNLTTNSKSVIKLNKDTNKRTLRHLAKSSQYLATAGFDSKVNIFDITTDNFELVATLEGHENEVKSVEFSYDQNFLATCGRDKTVWIWEILGEDDFDCVAVLQEHTQDVKNLKWSPTDNILLSCSYDDTIKIYKQDENDDDWYCFQTLSGHFTSTVWCVDFNFDGSKFCAVSEDKSLKIFVKEGKSNKFNLFQSFENICSRAVYTCCFLKDEKRSLIALGSGDGSIKVLNSNKNDGLFSVLHNIESAHEDSCDINKVSFGSLNDEDVLISVADDNQIKFWNLN</sequence>
<dbReference type="Pfam" id="PF00400">
    <property type="entry name" value="WD40"/>
    <property type="match status" value="4"/>
</dbReference>
<gene>
    <name evidence="4" type="primary">CIA1</name>
    <name evidence="4" type="ORF">HK099_007842</name>
</gene>
<proteinExistence type="predicted"/>
<dbReference type="PROSITE" id="PS50082">
    <property type="entry name" value="WD_REPEATS_2"/>
    <property type="match status" value="3"/>
</dbReference>
<organism evidence="4 5">
    <name type="scientific">Clydaea vesicula</name>
    <dbReference type="NCBI Taxonomy" id="447962"/>
    <lineage>
        <taxon>Eukaryota</taxon>
        <taxon>Fungi</taxon>
        <taxon>Fungi incertae sedis</taxon>
        <taxon>Chytridiomycota</taxon>
        <taxon>Chytridiomycota incertae sedis</taxon>
        <taxon>Chytridiomycetes</taxon>
        <taxon>Lobulomycetales</taxon>
        <taxon>Lobulomycetaceae</taxon>
        <taxon>Clydaea</taxon>
    </lineage>
</organism>
<dbReference type="AlphaFoldDB" id="A0AAD5UB67"/>
<dbReference type="EMBL" id="JADGJW010000008">
    <property type="protein sequence ID" value="KAJ3227973.1"/>
    <property type="molecule type" value="Genomic_DNA"/>
</dbReference>
<dbReference type="PANTHER" id="PTHR19920:SF0">
    <property type="entry name" value="CYTOSOLIC IRON-SULFUR PROTEIN ASSEMBLY PROTEIN CIAO1-RELATED"/>
    <property type="match status" value="1"/>
</dbReference>
<evidence type="ECO:0000256" key="3">
    <source>
        <dbReference type="PROSITE-ProRule" id="PRU00221"/>
    </source>
</evidence>
<feature type="repeat" description="WD" evidence="3">
    <location>
        <begin position="94"/>
        <end position="127"/>
    </location>
</feature>
<keyword evidence="5" id="KW-1185">Reference proteome</keyword>
<dbReference type="Proteomes" id="UP001211065">
    <property type="component" value="Unassembled WGS sequence"/>
</dbReference>
<dbReference type="SMART" id="SM00320">
    <property type="entry name" value="WD40"/>
    <property type="match status" value="6"/>
</dbReference>
<dbReference type="CDD" id="cd00200">
    <property type="entry name" value="WD40"/>
    <property type="match status" value="1"/>
</dbReference>
<accession>A0AAD5UB67</accession>
<dbReference type="GO" id="GO:0097361">
    <property type="term" value="C:cytosolic [4Fe-4S] assembly targeting complex"/>
    <property type="evidence" value="ECO:0007669"/>
    <property type="project" value="TreeGrafter"/>
</dbReference>
<dbReference type="InterPro" id="IPR019775">
    <property type="entry name" value="WD40_repeat_CS"/>
</dbReference>
<feature type="repeat" description="WD" evidence="3">
    <location>
        <begin position="139"/>
        <end position="171"/>
    </location>
</feature>
<dbReference type="SUPFAM" id="SSF50978">
    <property type="entry name" value="WD40 repeat-like"/>
    <property type="match status" value="1"/>
</dbReference>
<keyword evidence="1 3" id="KW-0853">WD repeat</keyword>
<protein>
    <submittedName>
        <fullName evidence="4">Cytosolic iron-sulfur protein assembly protein</fullName>
    </submittedName>
</protein>
<dbReference type="PROSITE" id="PS00678">
    <property type="entry name" value="WD_REPEATS_1"/>
    <property type="match status" value="2"/>
</dbReference>
<dbReference type="PROSITE" id="PS50294">
    <property type="entry name" value="WD_REPEATS_REGION"/>
    <property type="match status" value="2"/>
</dbReference>